<dbReference type="Pfam" id="PF01297">
    <property type="entry name" value="ZnuA"/>
    <property type="match status" value="1"/>
</dbReference>
<evidence type="ECO:0000256" key="2">
    <source>
        <dbReference type="ARBA" id="ARBA00011028"/>
    </source>
</evidence>
<keyword evidence="8" id="KW-1185">Reference proteome</keyword>
<keyword evidence="3 6" id="KW-0813">Transport</keyword>
<comment type="subcellular location">
    <subcellularLocation>
        <location evidence="1">Cell envelope</location>
    </subcellularLocation>
</comment>
<dbReference type="AlphaFoldDB" id="A0A1I2EHC8"/>
<evidence type="ECO:0000256" key="5">
    <source>
        <dbReference type="ARBA" id="ARBA00022729"/>
    </source>
</evidence>
<accession>A0A1I2EHC8</accession>
<dbReference type="InterPro" id="IPR050492">
    <property type="entry name" value="Bact_metal-bind_prot9"/>
</dbReference>
<keyword evidence="4" id="KW-0479">Metal-binding</keyword>
<evidence type="ECO:0000256" key="6">
    <source>
        <dbReference type="RuleBase" id="RU003512"/>
    </source>
</evidence>
<comment type="similarity">
    <text evidence="2 6">Belongs to the bacterial solute-binding protein 9 family.</text>
</comment>
<dbReference type="InterPro" id="IPR006129">
    <property type="entry name" value="AdhesinB"/>
</dbReference>
<dbReference type="Proteomes" id="UP000199513">
    <property type="component" value="Unassembled WGS sequence"/>
</dbReference>
<dbReference type="RefSeq" id="WP_091542377.1">
    <property type="nucleotide sequence ID" value="NZ_FONY01000010.1"/>
</dbReference>
<dbReference type="GO" id="GO:0007155">
    <property type="term" value="P:cell adhesion"/>
    <property type="evidence" value="ECO:0007669"/>
    <property type="project" value="InterPro"/>
</dbReference>
<evidence type="ECO:0000256" key="3">
    <source>
        <dbReference type="ARBA" id="ARBA00022448"/>
    </source>
</evidence>
<evidence type="ECO:0000313" key="7">
    <source>
        <dbReference type="EMBL" id="SFE91946.1"/>
    </source>
</evidence>
<dbReference type="STRING" id="1003.SAMN04488541_10109"/>
<dbReference type="Gene3D" id="3.40.50.1980">
    <property type="entry name" value="Nitrogenase molybdenum iron protein domain"/>
    <property type="match status" value="2"/>
</dbReference>
<dbReference type="OrthoDB" id="9793396at2"/>
<organism evidence="7 8">
    <name type="scientific">Thermoflexibacter ruber</name>
    <dbReference type="NCBI Taxonomy" id="1003"/>
    <lineage>
        <taxon>Bacteria</taxon>
        <taxon>Pseudomonadati</taxon>
        <taxon>Bacteroidota</taxon>
        <taxon>Cytophagia</taxon>
        <taxon>Cytophagales</taxon>
        <taxon>Thermoflexibacteraceae</taxon>
        <taxon>Thermoflexibacter</taxon>
    </lineage>
</organism>
<dbReference type="PANTHER" id="PTHR42953:SF1">
    <property type="entry name" value="METAL-BINDING PROTEIN HI_0362-RELATED"/>
    <property type="match status" value="1"/>
</dbReference>
<dbReference type="InterPro" id="IPR006128">
    <property type="entry name" value="Lipoprotein_PsaA-like"/>
</dbReference>
<proteinExistence type="inferred from homology"/>
<dbReference type="GO" id="GO:0030001">
    <property type="term" value="P:metal ion transport"/>
    <property type="evidence" value="ECO:0007669"/>
    <property type="project" value="InterPro"/>
</dbReference>
<dbReference type="PRINTS" id="PR00691">
    <property type="entry name" value="ADHESINB"/>
</dbReference>
<name>A0A1I2EHC8_9BACT</name>
<dbReference type="GO" id="GO:0046872">
    <property type="term" value="F:metal ion binding"/>
    <property type="evidence" value="ECO:0007669"/>
    <property type="project" value="UniProtKB-KW"/>
</dbReference>
<evidence type="ECO:0000313" key="8">
    <source>
        <dbReference type="Proteomes" id="UP000199513"/>
    </source>
</evidence>
<evidence type="ECO:0000256" key="1">
    <source>
        <dbReference type="ARBA" id="ARBA00004196"/>
    </source>
</evidence>
<evidence type="ECO:0000256" key="4">
    <source>
        <dbReference type="ARBA" id="ARBA00022723"/>
    </source>
</evidence>
<protein>
    <submittedName>
        <fullName evidence="7">Manganese/zinc/iron transport system substrate-binding protein</fullName>
    </submittedName>
</protein>
<dbReference type="PANTHER" id="PTHR42953">
    <property type="entry name" value="HIGH-AFFINITY ZINC UPTAKE SYSTEM PROTEIN ZNUA-RELATED"/>
    <property type="match status" value="1"/>
</dbReference>
<dbReference type="SUPFAM" id="SSF53807">
    <property type="entry name" value="Helical backbone' metal receptor"/>
    <property type="match status" value="1"/>
</dbReference>
<reference evidence="7 8" key="1">
    <citation type="submission" date="2016-10" db="EMBL/GenBank/DDBJ databases">
        <authorList>
            <person name="de Groot N.N."/>
        </authorList>
    </citation>
    <scope>NUCLEOTIDE SEQUENCE [LARGE SCALE GENOMIC DNA]</scope>
    <source>
        <strain>GEY</strain>
        <strain evidence="8">DSM 9560</strain>
    </source>
</reference>
<gene>
    <name evidence="7" type="ORF">SAMN04488541_10109</name>
</gene>
<dbReference type="EMBL" id="FONY01000010">
    <property type="protein sequence ID" value="SFE91946.1"/>
    <property type="molecule type" value="Genomic_DNA"/>
</dbReference>
<keyword evidence="5" id="KW-0732">Signal</keyword>
<sequence>MPTRLLILKNKKAYLFLILFFISFLPNSCQEKKRANTKLKIVCTTSMIADVFQQIARDSAEVVALMGAGVDPHLYKATHGDIKKLLSADVVFYNGLHLEGKMGEIMQKLARQKPVVALGEGLDSARLIYPMEDAHTPDPHIWFDVMLWKEAVRYGAIALERIDKELFAGKRASYFRKNTEDYLQKLDSLDRAVRAILDHIPTSQKVLITSHDAFSYFGRAYQFEVRGLQGISTLSDFGLKDVSDLVNFIVKNKIKAIFVETSVSEQSIKAVIKGCQAQGHQVKMGGKLFSDALGKTGTLEGTYTGMIQSNVKTIANALK</sequence>
<dbReference type="PRINTS" id="PR00690">
    <property type="entry name" value="ADHESNFAMILY"/>
</dbReference>
<dbReference type="InterPro" id="IPR006127">
    <property type="entry name" value="ZnuA-like"/>
</dbReference>
<dbReference type="GO" id="GO:0030313">
    <property type="term" value="C:cell envelope"/>
    <property type="evidence" value="ECO:0007669"/>
    <property type="project" value="UniProtKB-SubCell"/>
</dbReference>